<accession>A0ABW2CP82</accession>
<dbReference type="Proteomes" id="UP001596380">
    <property type="component" value="Unassembled WGS sequence"/>
</dbReference>
<name>A0ABW2CP82_9ACTN</name>
<reference evidence="2" key="1">
    <citation type="journal article" date="2019" name="Int. J. Syst. Evol. Microbiol.">
        <title>The Global Catalogue of Microorganisms (GCM) 10K type strain sequencing project: providing services to taxonomists for standard genome sequencing and annotation.</title>
        <authorList>
            <consortium name="The Broad Institute Genomics Platform"/>
            <consortium name="The Broad Institute Genome Sequencing Center for Infectious Disease"/>
            <person name="Wu L."/>
            <person name="Ma J."/>
        </authorList>
    </citation>
    <scope>NUCLEOTIDE SEQUENCE [LARGE SCALE GENOMIC DNA]</scope>
    <source>
        <strain evidence="2">JCM 3369</strain>
    </source>
</reference>
<proteinExistence type="predicted"/>
<gene>
    <name evidence="1" type="ORF">ACFQKB_27365</name>
</gene>
<evidence type="ECO:0000313" key="2">
    <source>
        <dbReference type="Proteomes" id="UP001596380"/>
    </source>
</evidence>
<sequence>MWNTLVGAIAALAGVGLASLTQLLTDRRARAAQHRQQVATLVGALLAAVTRYRELYWLGIAAIRHGEPESAPDRAARYRARSAVTEARDNLALAVNDAELIAAAEAAAWAAIELADIKLGRVGAEGRFDEAVETALSTERERTRNAHSALRRAAAAYIHRDAGSARGSAVRAARALRPGDPR</sequence>
<dbReference type="RefSeq" id="WP_378050083.1">
    <property type="nucleotide sequence ID" value="NZ_JBHSXE010000002.1"/>
</dbReference>
<protein>
    <submittedName>
        <fullName evidence="1">Uncharacterized protein</fullName>
    </submittedName>
</protein>
<evidence type="ECO:0000313" key="1">
    <source>
        <dbReference type="EMBL" id="MFC6883507.1"/>
    </source>
</evidence>
<keyword evidence="2" id="KW-1185">Reference proteome</keyword>
<comment type="caution">
    <text evidence="1">The sequence shown here is derived from an EMBL/GenBank/DDBJ whole genome shotgun (WGS) entry which is preliminary data.</text>
</comment>
<dbReference type="EMBL" id="JBHSXS010000019">
    <property type="protein sequence ID" value="MFC6883507.1"/>
    <property type="molecule type" value="Genomic_DNA"/>
</dbReference>
<organism evidence="1 2">
    <name type="scientific">Actinomadura yumaensis</name>
    <dbReference type="NCBI Taxonomy" id="111807"/>
    <lineage>
        <taxon>Bacteria</taxon>
        <taxon>Bacillati</taxon>
        <taxon>Actinomycetota</taxon>
        <taxon>Actinomycetes</taxon>
        <taxon>Streptosporangiales</taxon>
        <taxon>Thermomonosporaceae</taxon>
        <taxon>Actinomadura</taxon>
    </lineage>
</organism>